<protein>
    <submittedName>
        <fullName evidence="4">Terminase large subunit</fullName>
    </submittedName>
</protein>
<dbReference type="Pfam" id="PF05876">
    <property type="entry name" value="GpA_ATPase"/>
    <property type="match status" value="1"/>
</dbReference>
<organism evidence="4">
    <name type="scientific">Myoviridae sp. ct9Uc11</name>
    <dbReference type="NCBI Taxonomy" id="2825042"/>
    <lineage>
        <taxon>Viruses</taxon>
        <taxon>Duplodnaviria</taxon>
        <taxon>Heunggongvirae</taxon>
        <taxon>Uroviricota</taxon>
        <taxon>Caudoviricetes</taxon>
    </lineage>
</organism>
<sequence length="610" mass="68398">MGALPVREPAPEWILEALQVLRPAGRETVSEWADRNRVLGSGSAVPGRWRTSFTPYLREIMDSYDDPEIEEVAIIKPTQVGGTEACFNILARIIAGDPAPTMVVYPTIDVAEGVADDRLRPMVESCPALAERFDPGSKRMALRFDGMTLVVAGANSPASLASRAVRNLVLDEIDKYPVWSGKEADPISLARERTKTFDNSRKIFLLSTPTFEAGAIWQEWLAADTQYEYFVSCPHCGAVWTFAFGQLRFDPSSPDAARASAVYVCPECDAVIDDGQKTAMVQSGRWKAVRERGRRKVAFRFSSFLSPWLRLGDLAEEFVRSKDNPAKLMNFINSWLGEPYKEVESTMSAEWIREKRGSGYPAGQVPDSTVLITGGVDVQRSCFYLVIRAWRANMASFKLAHAKVFSWREVEWWMNRTWFDRAGVGHIVNLCCVDSGDQTDDVYDFCAINREWAVPVKGASGKLDGRYRRSVIDRAGSRADGQVLYVVDTNHYKDTLFARMRREEEEGGWFVEEDCDPDYCEMVTAEHKVVRKYGGRLVSVWEQKAQGRDNHYWDCEVYAALAADLCGIRGINASQAREIREDAAPAAPQEAAAQVRQPPGDDLGARWFGR</sequence>
<name>A0A8S5U980_9CAUD</name>
<feature type="compositionally biased region" description="Low complexity" evidence="1">
    <location>
        <begin position="584"/>
        <end position="598"/>
    </location>
</feature>
<dbReference type="GO" id="GO:0004519">
    <property type="term" value="F:endonuclease activity"/>
    <property type="evidence" value="ECO:0007669"/>
    <property type="project" value="InterPro"/>
</dbReference>
<reference evidence="4" key="1">
    <citation type="journal article" date="2021" name="Proc. Natl. Acad. Sci. U.S.A.">
        <title>A Catalog of Tens of Thousands of Viruses from Human Metagenomes Reveals Hidden Associations with Chronic Diseases.</title>
        <authorList>
            <person name="Tisza M.J."/>
            <person name="Buck C.B."/>
        </authorList>
    </citation>
    <scope>NUCLEOTIDE SEQUENCE</scope>
    <source>
        <strain evidence="4">Ct9Uc11</strain>
    </source>
</reference>
<dbReference type="Pfam" id="PF20454">
    <property type="entry name" value="GpA_nuclease"/>
    <property type="match status" value="1"/>
</dbReference>
<evidence type="ECO:0000259" key="2">
    <source>
        <dbReference type="Pfam" id="PF05876"/>
    </source>
</evidence>
<evidence type="ECO:0000256" key="1">
    <source>
        <dbReference type="SAM" id="MobiDB-lite"/>
    </source>
</evidence>
<feature type="domain" description="Terminase large subunit GpA endonuclease" evidence="3">
    <location>
        <begin position="297"/>
        <end position="569"/>
    </location>
</feature>
<dbReference type="InterPro" id="IPR046454">
    <property type="entry name" value="GpA_endonuclease"/>
</dbReference>
<dbReference type="Gene3D" id="3.40.50.300">
    <property type="entry name" value="P-loop containing nucleotide triphosphate hydrolases"/>
    <property type="match status" value="1"/>
</dbReference>
<feature type="region of interest" description="Disordered" evidence="1">
    <location>
        <begin position="581"/>
        <end position="610"/>
    </location>
</feature>
<dbReference type="InterPro" id="IPR027417">
    <property type="entry name" value="P-loop_NTPase"/>
</dbReference>
<evidence type="ECO:0000313" key="4">
    <source>
        <dbReference type="EMBL" id="DAF91016.1"/>
    </source>
</evidence>
<accession>A0A8S5U980</accession>
<feature type="domain" description="Phage terminase large subunit GpA ATPase" evidence="2">
    <location>
        <begin position="43"/>
        <end position="286"/>
    </location>
</feature>
<dbReference type="InterPro" id="IPR046453">
    <property type="entry name" value="GpA_ATPase"/>
</dbReference>
<dbReference type="EMBL" id="BK016043">
    <property type="protein sequence ID" value="DAF91016.1"/>
    <property type="molecule type" value="Genomic_DNA"/>
</dbReference>
<dbReference type="GO" id="GO:0016887">
    <property type="term" value="F:ATP hydrolysis activity"/>
    <property type="evidence" value="ECO:0007669"/>
    <property type="project" value="InterPro"/>
</dbReference>
<proteinExistence type="predicted"/>
<evidence type="ECO:0000259" key="3">
    <source>
        <dbReference type="Pfam" id="PF20454"/>
    </source>
</evidence>